<dbReference type="EMBL" id="JAGUCO010000016">
    <property type="protein sequence ID" value="MBS2099942.1"/>
    <property type="molecule type" value="Genomic_DNA"/>
</dbReference>
<evidence type="ECO:0000313" key="1">
    <source>
        <dbReference type="EMBL" id="MBS2099942.1"/>
    </source>
</evidence>
<comment type="caution">
    <text evidence="1">The sequence shown here is derived from an EMBL/GenBank/DDBJ whole genome shotgun (WGS) entry which is preliminary data.</text>
</comment>
<name>A0ABS5JYE5_9BACT</name>
<keyword evidence="2" id="KW-1185">Reference proteome</keyword>
<dbReference type="RefSeq" id="WP_212217181.1">
    <property type="nucleotide sequence ID" value="NZ_JAGUCO010000016.1"/>
</dbReference>
<dbReference type="Proteomes" id="UP000708576">
    <property type="component" value="Unassembled WGS sequence"/>
</dbReference>
<evidence type="ECO:0000313" key="2">
    <source>
        <dbReference type="Proteomes" id="UP000708576"/>
    </source>
</evidence>
<protein>
    <recommendedName>
        <fullName evidence="3">DUF4365 domain-containing protein</fullName>
    </recommendedName>
</protein>
<reference evidence="1 2" key="1">
    <citation type="journal article" date="2015" name="Int. J. Syst. Evol. Microbiol.">
        <title>Carboxylicivirga linearis sp. nov., isolated from a sea cucumber culture pond.</title>
        <authorList>
            <person name="Wang F.Q."/>
            <person name="Zhou Y.X."/>
            <person name="Lin X.Z."/>
            <person name="Chen G.J."/>
            <person name="Du Z.J."/>
        </authorList>
    </citation>
    <scope>NUCLEOTIDE SEQUENCE [LARGE SCALE GENOMIC DNA]</scope>
    <source>
        <strain evidence="1 2">FB218</strain>
    </source>
</reference>
<organism evidence="1 2">
    <name type="scientific">Carboxylicivirga linearis</name>
    <dbReference type="NCBI Taxonomy" id="1628157"/>
    <lineage>
        <taxon>Bacteria</taxon>
        <taxon>Pseudomonadati</taxon>
        <taxon>Bacteroidota</taxon>
        <taxon>Bacteroidia</taxon>
        <taxon>Marinilabiliales</taxon>
        <taxon>Marinilabiliaceae</taxon>
        <taxon>Carboxylicivirga</taxon>
    </lineage>
</organism>
<sequence length="417" mass="49053">MAEVYIKSLGFKPRTFINIPEEEQFDILYDNGILETIVVDNKTEQIWLDIFFKINENLKDEDFGYETCNLSKEEASKELDINMECVGSTILFILININTEDWFHRITEYMVYMERSIASVPGTVIYWMILEDFFEEDGVTRIKSKQLLQFIKTKNEIIYCHKYIDELQTFSELFPFKLLDIEKLHVPDIISLLELYPKGKLNRFVAEHFIKIPKTLSREKITDLLHKHVKTALNGFNTEEIWKSGDIDTIKEFLIESTILENKITSQEILQSFKAEYATTIKQWLISQKQLINQLNEIEKLQFTTSGNPNEDSKEYKANEHHAKYYSLYFHILIKVGKAKPFLRDENDKFSKAEIMKFAENRFPGISTQQFYNHYRDLEDISNKATIARSYPNLKEIVAEISGNDADIMHYLKEFPG</sequence>
<proteinExistence type="predicted"/>
<accession>A0ABS5JYE5</accession>
<gene>
    <name evidence="1" type="ORF">KEM10_16765</name>
</gene>
<evidence type="ECO:0008006" key="3">
    <source>
        <dbReference type="Google" id="ProtNLM"/>
    </source>
</evidence>